<dbReference type="RefSeq" id="WP_038263067.1">
    <property type="nucleotide sequence ID" value="NZ_FSRH01000008.1"/>
</dbReference>
<gene>
    <name evidence="2" type="ORF">CLIT_8c00690</name>
</gene>
<keyword evidence="3" id="KW-1185">Reference proteome</keyword>
<name>A0A069RIC7_PEPLI</name>
<sequence length="115" mass="12797">MANDIRQKGVEITLDKKRRLLFDLNALCDLEDKFGDINSAFKQIANGSMKGIRTLLHIGLVHEDESLSERDAGKLIALADIAELSQKLTKSMTQGLPKVEDDDVDEKNQEAKTVD</sequence>
<protein>
    <submittedName>
        <fullName evidence="2">Uncharacterized protein</fullName>
    </submittedName>
</protein>
<proteinExistence type="predicted"/>
<dbReference type="eggNOG" id="ENOG50338TW">
    <property type="taxonomic scope" value="Bacteria"/>
</dbReference>
<dbReference type="STRING" id="1121324.CLIT_8c00690"/>
<dbReference type="AlphaFoldDB" id="A0A069RIC7"/>
<dbReference type="OrthoDB" id="1801573at2"/>
<organism evidence="2 3">
    <name type="scientific">Peptoclostridium litorale DSM 5388</name>
    <dbReference type="NCBI Taxonomy" id="1121324"/>
    <lineage>
        <taxon>Bacteria</taxon>
        <taxon>Bacillati</taxon>
        <taxon>Bacillota</taxon>
        <taxon>Clostridia</taxon>
        <taxon>Peptostreptococcales</taxon>
        <taxon>Peptoclostridiaceae</taxon>
        <taxon>Peptoclostridium</taxon>
    </lineage>
</organism>
<feature type="compositionally biased region" description="Basic and acidic residues" evidence="1">
    <location>
        <begin position="106"/>
        <end position="115"/>
    </location>
</feature>
<feature type="region of interest" description="Disordered" evidence="1">
    <location>
        <begin position="92"/>
        <end position="115"/>
    </location>
</feature>
<comment type="caution">
    <text evidence="2">The sequence shown here is derived from an EMBL/GenBank/DDBJ whole genome shotgun (WGS) entry which is preliminary data.</text>
</comment>
<evidence type="ECO:0000313" key="3">
    <source>
        <dbReference type="Proteomes" id="UP000027946"/>
    </source>
</evidence>
<dbReference type="Proteomes" id="UP000027946">
    <property type="component" value="Unassembled WGS sequence"/>
</dbReference>
<evidence type="ECO:0000256" key="1">
    <source>
        <dbReference type="SAM" id="MobiDB-lite"/>
    </source>
</evidence>
<accession>A0A069RIC7</accession>
<reference evidence="2 3" key="1">
    <citation type="submission" date="2014-03" db="EMBL/GenBank/DDBJ databases">
        <title>Genome sequence of Clostridium litorale W6, DSM 5388.</title>
        <authorList>
            <person name="Poehlein A."/>
            <person name="Jagirdar A."/>
            <person name="Khonsari B."/>
            <person name="Chibani C.M."/>
            <person name="Gutierrez Gutierrez D.A."/>
            <person name="Davydova E."/>
            <person name="Alghaithi H.S."/>
            <person name="Nair K.P."/>
            <person name="Dhamotharan K."/>
            <person name="Chandran L."/>
            <person name="G W."/>
            <person name="Daniel R."/>
        </authorList>
    </citation>
    <scope>NUCLEOTIDE SEQUENCE [LARGE SCALE GENOMIC DNA]</scope>
    <source>
        <strain evidence="2 3">W6</strain>
    </source>
</reference>
<dbReference type="EMBL" id="JJMM01000008">
    <property type="protein sequence ID" value="KDR95900.1"/>
    <property type="molecule type" value="Genomic_DNA"/>
</dbReference>
<evidence type="ECO:0000313" key="2">
    <source>
        <dbReference type="EMBL" id="KDR95900.1"/>
    </source>
</evidence>